<dbReference type="Gene3D" id="3.40.50.11350">
    <property type="match status" value="1"/>
</dbReference>
<evidence type="ECO:0000313" key="2">
    <source>
        <dbReference type="EMBL" id="ORY91493.1"/>
    </source>
</evidence>
<reference evidence="2 3" key="1">
    <citation type="submission" date="2016-07" db="EMBL/GenBank/DDBJ databases">
        <title>Pervasive Adenine N6-methylation of Active Genes in Fungi.</title>
        <authorList>
            <consortium name="DOE Joint Genome Institute"/>
            <person name="Mondo S.J."/>
            <person name="Dannebaum R.O."/>
            <person name="Kuo R.C."/>
            <person name="Labutti K."/>
            <person name="Haridas S."/>
            <person name="Kuo A."/>
            <person name="Salamov A."/>
            <person name="Ahrendt S.R."/>
            <person name="Lipzen A."/>
            <person name="Sullivan W."/>
            <person name="Andreopoulos W.B."/>
            <person name="Clum A."/>
            <person name="Lindquist E."/>
            <person name="Daum C."/>
            <person name="Ramamoorthy G.K."/>
            <person name="Gryganskyi A."/>
            <person name="Culley D."/>
            <person name="Magnuson J.K."/>
            <person name="James T.Y."/>
            <person name="O'Malley M.A."/>
            <person name="Stajich J.E."/>
            <person name="Spatafora J.W."/>
            <person name="Visel A."/>
            <person name="Grigoriev I.V."/>
        </authorList>
    </citation>
    <scope>NUCLEOTIDE SEQUENCE [LARGE SCALE GENOMIC DNA]</scope>
    <source>
        <strain evidence="2 3">62-1032</strain>
    </source>
</reference>
<dbReference type="EMBL" id="MCGR01000002">
    <property type="protein sequence ID" value="ORY91493.1"/>
    <property type="molecule type" value="Genomic_DNA"/>
</dbReference>
<dbReference type="STRING" id="106004.A0A1Y2G3H5"/>
<dbReference type="InParanoid" id="A0A1Y2G3H5"/>
<feature type="region of interest" description="Disordered" evidence="1">
    <location>
        <begin position="1"/>
        <end position="30"/>
    </location>
</feature>
<dbReference type="OrthoDB" id="423313at2759"/>
<name>A0A1Y2G3H5_9BASI</name>
<comment type="caution">
    <text evidence="2">The sequence shown here is derived from an EMBL/GenBank/DDBJ whole genome shotgun (WGS) entry which is preliminary data.</text>
</comment>
<evidence type="ECO:0000256" key="1">
    <source>
        <dbReference type="SAM" id="MobiDB-lite"/>
    </source>
</evidence>
<proteinExistence type="predicted"/>
<gene>
    <name evidence="2" type="ORF">BCR35DRAFT_298665</name>
</gene>
<sequence length="500" mass="56340">MAPLDESDSSKDSYPRYSSDEESSYGWRSPLVASTNSSPLKRAQHYGQAHPRRLLSAGVALLVMVVLWISTRHVPEPWQPQRRWKEQRPQLSFFETGDRRGGRVPGVKELLTPQAPSTSYHQSLRTDLRYLTSDSWSGLTGQFFTALSLLHLAQLTQRVAIIPSWRDDGHYGPVITRMSLLFDMDRFRNETGSLFVEWDDVKPSRAKEETPTEELGCFKASWFENALTFGDHNLRQTVWDVPRPGQDTVWSYESFTLYDYESRLRLEGARRISEETKTPLPRNIAEETADAGLLCYTNLWDLQHAGNGLKSGPMVPLLAEPLRGVHPEWYSVGKYIDFAPAIWDVALDCAHRTLGISSRKLPPLLTVHIRRGDFLDWCEKHENCTPTLDAYIPKVNDLLRNMPSNTKILVTSDETTDEAFLSGIDALGWLRVNHLALGTAARLEQQFGDSARWADGAVDQALLSLGSAFVGTEGSQVSQISELRVKSWNAGQTAMVPRPI</sequence>
<protein>
    <recommendedName>
        <fullName evidence="4">GDP-fucose protein O-fucosyltransferase-domain-containing protein</fullName>
    </recommendedName>
</protein>
<dbReference type="CDD" id="cd11296">
    <property type="entry name" value="O-FucT_like"/>
    <property type="match status" value="1"/>
</dbReference>
<dbReference type="AlphaFoldDB" id="A0A1Y2G3H5"/>
<keyword evidence="3" id="KW-1185">Reference proteome</keyword>
<evidence type="ECO:0000313" key="3">
    <source>
        <dbReference type="Proteomes" id="UP000193467"/>
    </source>
</evidence>
<accession>A0A1Y2G3H5</accession>
<evidence type="ECO:0008006" key="4">
    <source>
        <dbReference type="Google" id="ProtNLM"/>
    </source>
</evidence>
<organism evidence="2 3">
    <name type="scientific">Leucosporidium creatinivorum</name>
    <dbReference type="NCBI Taxonomy" id="106004"/>
    <lineage>
        <taxon>Eukaryota</taxon>
        <taxon>Fungi</taxon>
        <taxon>Dikarya</taxon>
        <taxon>Basidiomycota</taxon>
        <taxon>Pucciniomycotina</taxon>
        <taxon>Microbotryomycetes</taxon>
        <taxon>Leucosporidiales</taxon>
        <taxon>Leucosporidium</taxon>
    </lineage>
</organism>
<dbReference type="Proteomes" id="UP000193467">
    <property type="component" value="Unassembled WGS sequence"/>
</dbReference>